<keyword evidence="2" id="KW-0732">Signal</keyword>
<feature type="region of interest" description="Disordered" evidence="1">
    <location>
        <begin position="282"/>
        <end position="313"/>
    </location>
</feature>
<feature type="signal peptide" evidence="2">
    <location>
        <begin position="1"/>
        <end position="22"/>
    </location>
</feature>
<evidence type="ECO:0000256" key="2">
    <source>
        <dbReference type="SAM" id="SignalP"/>
    </source>
</evidence>
<evidence type="ECO:0000313" key="3">
    <source>
        <dbReference type="EMBL" id="SPZ02322.1"/>
    </source>
</evidence>
<name>A0A2X2C0S5_PSELU</name>
<accession>A0A2X2C0S5</accession>
<evidence type="ECO:0000256" key="1">
    <source>
        <dbReference type="SAM" id="MobiDB-lite"/>
    </source>
</evidence>
<feature type="region of interest" description="Disordered" evidence="1">
    <location>
        <begin position="332"/>
        <end position="371"/>
    </location>
</feature>
<feature type="chain" id="PRO_5015974575" evidence="2">
    <location>
        <begin position="23"/>
        <end position="473"/>
    </location>
</feature>
<feature type="compositionally biased region" description="Basic and acidic residues" evidence="1">
    <location>
        <begin position="355"/>
        <end position="371"/>
    </location>
</feature>
<dbReference type="EMBL" id="UAUF01000006">
    <property type="protein sequence ID" value="SPZ02322.1"/>
    <property type="molecule type" value="Genomic_DNA"/>
</dbReference>
<evidence type="ECO:0000313" key="4">
    <source>
        <dbReference type="Proteomes" id="UP000250443"/>
    </source>
</evidence>
<organism evidence="3 4">
    <name type="scientific">Pseudomonas luteola</name>
    <dbReference type="NCBI Taxonomy" id="47886"/>
    <lineage>
        <taxon>Bacteria</taxon>
        <taxon>Pseudomonadati</taxon>
        <taxon>Pseudomonadota</taxon>
        <taxon>Gammaproteobacteria</taxon>
        <taxon>Pseudomonadales</taxon>
        <taxon>Pseudomonadaceae</taxon>
        <taxon>Pseudomonas</taxon>
    </lineage>
</organism>
<feature type="compositionally biased region" description="Low complexity" evidence="1">
    <location>
        <begin position="296"/>
        <end position="313"/>
    </location>
</feature>
<proteinExistence type="predicted"/>
<gene>
    <name evidence="3" type="ORF">NCTC11842_00622</name>
</gene>
<feature type="compositionally biased region" description="Low complexity" evidence="1">
    <location>
        <begin position="334"/>
        <end position="349"/>
    </location>
</feature>
<sequence>MGIYRRYAAAFLIFFASLTVQAGQVNVPKRSVEDLIKNVTPVLSENALGYVRAEGDYPFTYNNKAYTAGPILQTTKIPKTSVASVVKNGLKINPAQLALDATIAATLSAVGWVMTDGVLTKKTSEQTGSVSGAVGTNEYYFYLSNDSTSTRYGSATDACSISFSNYPNATNKRITYGGSYSSGNAYYYCSMQYSGNSDYRAGTVNRVGSSCPSGTTYDSDKVGCYGSTEKATPVSDSDFSAIDTFISGKSDPDFLNRALKASCEGSLAPARCYQSLQDAASHLHSGPTSVKGPTVSSTATTANTDGTTSTSTTKQDTNFKLGYNADGFTWTPETTKTVTGADGKTTTETTTEEDNSTKPEEQTDDPLNKEYSFEDKDFPEVKPFYEQKYKDGFKTVWENNQASFDNSAFISFLKSFVPSFSGSCPAFGLNFNIATWANYGSMDFMSICYVLDFVKSILLVSSLFLCRALIFGG</sequence>
<dbReference type="AlphaFoldDB" id="A0A2X2C0S5"/>
<dbReference type="Proteomes" id="UP000250443">
    <property type="component" value="Unassembled WGS sequence"/>
</dbReference>
<protein>
    <submittedName>
        <fullName evidence="3">Uncharacterized protein</fullName>
    </submittedName>
</protein>
<dbReference type="RefSeq" id="WP_112297532.1">
    <property type="nucleotide sequence ID" value="NZ_UAUF01000006.1"/>
</dbReference>
<reference evidence="3 4" key="1">
    <citation type="submission" date="2018-06" db="EMBL/GenBank/DDBJ databases">
        <authorList>
            <consortium name="Pathogen Informatics"/>
            <person name="Doyle S."/>
        </authorList>
    </citation>
    <scope>NUCLEOTIDE SEQUENCE [LARGE SCALE GENOMIC DNA]</scope>
    <source>
        <strain evidence="3 4">NCTC11842</strain>
    </source>
</reference>